<dbReference type="InterPro" id="IPR027417">
    <property type="entry name" value="P-loop_NTPase"/>
</dbReference>
<dbReference type="Pfam" id="PF02845">
    <property type="entry name" value="CUE"/>
    <property type="match status" value="1"/>
</dbReference>
<feature type="region of interest" description="Disordered" evidence="1">
    <location>
        <begin position="587"/>
        <end position="607"/>
    </location>
</feature>
<proteinExistence type="predicted"/>
<organism evidence="4 5">
    <name type="scientific">Microcaecilia unicolor</name>
    <dbReference type="NCBI Taxonomy" id="1415580"/>
    <lineage>
        <taxon>Eukaryota</taxon>
        <taxon>Metazoa</taxon>
        <taxon>Chordata</taxon>
        <taxon>Craniata</taxon>
        <taxon>Vertebrata</taxon>
        <taxon>Euteleostomi</taxon>
        <taxon>Amphibia</taxon>
        <taxon>Gymnophiona</taxon>
        <taxon>Siphonopidae</taxon>
        <taxon>Microcaecilia</taxon>
    </lineage>
</organism>
<dbReference type="InterPro" id="IPR052772">
    <property type="entry name" value="Endo/PolyKinase_Domain-Protein"/>
</dbReference>
<dbReference type="InterPro" id="IPR013899">
    <property type="entry name" value="DUF1771"/>
</dbReference>
<dbReference type="Pfam" id="PF13671">
    <property type="entry name" value="AAA_33"/>
    <property type="match status" value="1"/>
</dbReference>
<feature type="domain" description="CUE" evidence="3">
    <location>
        <begin position="45"/>
        <end position="88"/>
    </location>
</feature>
<dbReference type="Pfam" id="PF08590">
    <property type="entry name" value="DUF1771"/>
    <property type="match status" value="1"/>
</dbReference>
<dbReference type="RefSeq" id="XP_030047180.1">
    <property type="nucleotide sequence ID" value="XM_030191320.1"/>
</dbReference>
<dbReference type="SUPFAM" id="SSF52540">
    <property type="entry name" value="P-loop containing nucleoside triphosphate hydrolases"/>
    <property type="match status" value="1"/>
</dbReference>
<evidence type="ECO:0000259" key="3">
    <source>
        <dbReference type="PROSITE" id="PS51140"/>
    </source>
</evidence>
<dbReference type="GeneID" id="115461489"/>
<gene>
    <name evidence="5" type="primary">N4BP2</name>
</gene>
<dbReference type="SUPFAM" id="SSF160443">
    <property type="entry name" value="SMR domain-like"/>
    <property type="match status" value="1"/>
</dbReference>
<feature type="domain" description="Smr" evidence="2">
    <location>
        <begin position="1698"/>
        <end position="1777"/>
    </location>
</feature>
<dbReference type="Proteomes" id="UP000515156">
    <property type="component" value="Chromosome 2"/>
</dbReference>
<dbReference type="InParanoid" id="A0A6P7X9C7"/>
<dbReference type="OrthoDB" id="3231855at2759"/>
<dbReference type="KEGG" id="muo:115461489"/>
<dbReference type="Pfam" id="PF01713">
    <property type="entry name" value="Smr"/>
    <property type="match status" value="1"/>
</dbReference>
<protein>
    <submittedName>
        <fullName evidence="5">NEDD4-binding protein 2 isoform X1</fullName>
    </submittedName>
</protein>
<dbReference type="InterPro" id="IPR041801">
    <property type="entry name" value="N4BP2_CUE"/>
</dbReference>
<dbReference type="GO" id="GO:0004519">
    <property type="term" value="F:endonuclease activity"/>
    <property type="evidence" value="ECO:0007669"/>
    <property type="project" value="TreeGrafter"/>
</dbReference>
<dbReference type="InterPro" id="IPR003892">
    <property type="entry name" value="CUE"/>
</dbReference>
<dbReference type="Gene3D" id="1.10.8.10">
    <property type="entry name" value="DNA helicase RuvA subunit, C-terminal domain"/>
    <property type="match status" value="1"/>
</dbReference>
<sequence>MPKKKKTASVSPSRTTLNSEKVVSFYASDMVPPPGPVASSQLSSKDEELLNSLSEMFSDLDPGVVYMVLSESDFKVNVAMDYLLELSTAAKGAVLSSSLDSGFDFVAASLNDISEENSTGIKVAERKTSAEENLSPPDGLLTAELDPLIQNSFEMYGLNHPQFSPDSMPQFKTLDHALEICEPPDLVQPSLHFNSLPTVQNQADNNVFEHSPSITNSEQHTSFYSGQVNTAVHSRASMLVDAGLSAEELDRSNIVEEVSGNSDGTLHRASDLKGLCQPLQGTLGNASKNLEPCKDASLQKHRQENNDLQRNMESSTKPSVHTDSCLSQPEHFAKVSAVPWTAWNPLACEFYPAAGCYSYSFVTPIAGSPVQWKPFSDRIFVQGVPASPAVSLRPWYNSGTFASNVWGQPNGRQNTQFHLVSPRSVVPNVKRKKQFSGKVLVLLRGVPGSGKSTLARTLLNENPSGIVLSSDDFFSRDGQYQYVANCLGEAHEWNHMRAKEAFEKMVSPIIIDNTNTEAWEMKPYVAMAMQHRYRVVFREPDTWWKFKPKELERRNIHGVSKEKIKRMLERYERCVTVNTILSSSVSDQLEHDFSQPQDQDQEDDGGNITHEETQLKEEKLLTLTHHQTAEEGESASVMRPSSLQNFLDCSTSDSEKEKKEMETDIVECSSENSIIVSTTGSVSVVDSSNKSAYLESHEATEEIRESENIETESKGEVVSSGSTEVLSVSSTGGMEEINDMEPRESQVDCDWCSKVPTESETIDECKFSALVSSLNFVGDWPVEQSMGQRVLRNKRIQQFSSMQSCNEEKSTSSYPLETNKMAREDSDMCLDDDLRNVLEDKAQGRPESQEDSIFGLESLPGHNLLESAKTEVELVNTLADWPSSTLEQRPQRSRKAHKSSLNEDKTEAGINEHVDMCDLQMVDMLQGVSGAHGEPQGNITLTCHDDGSSTSETKEMKCKQNRRACKLALTFMNSSLTRTPAEPLFLINTPESNPEQDLCKGVSQYSQTEPQEFAFVWRIEKQKAILTESAKVLSGKADRFKPKDFELIVDLDSQGKVPYRVMHDKSAYVEESELVSVDEMENLNILCKLFRSVSFDILEDLYERCNKDIVWTTNLLLDSGEKLFKENEDDYDQDVSEDVIVESKANANPEKDDWEQTRQREEPGDFVKHFENGALSFCESERKTTCRKPEVCAELYDAAESLPLNTSAQEAEYGKDILHNSNAREFDLDCTKQTFALITQPEPLNYLSADSVIQAVNQPLATESDIESLDDANPYHGLCVTSSSLLEEEGASEVEIGDVSIMDNQWTPVLEMSQKTESANSEGAASFEENEYTLELPTIGVGRGEEKNSMAPQEAGEAKILSAEPASSDSLAFDCLELSLSPELASQLSELFGPVGIDPGSLTGEDCVVYMDLNLAQAIHKKWKESIMERQRREALSYQLILEDWSLSEQSQLDSVEVGFSFQGTEQDELLSEKANWTAQPPTPGLPFMDHWNTQTRQVSLRQIMSEELAFQEHQDLRKVPIWLKKDCATKLKEKQLQEMYPNLDRMLLMEIFRDNSYSLEKTQKLLEFVLETDPVQNIIAQEIAHQSEPSHSCNAEKIREKTKKGKVEDDILIARDFQDIETPDYEDFRAEALLHRKRQLECFRKAAEAHQRGLMGAATFYAQQGHVHGRKVKEANARAAEQIFERLNESLLSENVLDLHGLHVEEALKHLRHVLKQKSEEYKHTASKPYLSVITGRGNHSQGGVARIRPAVTDYLTNHSFRFTEQKPGVFQVTLNKHTLGCVKRSELHF</sequence>
<evidence type="ECO:0000313" key="5">
    <source>
        <dbReference type="RefSeq" id="XP_030047180.1"/>
    </source>
</evidence>
<dbReference type="SUPFAM" id="SSF46934">
    <property type="entry name" value="UBA-like"/>
    <property type="match status" value="1"/>
</dbReference>
<dbReference type="PANTHER" id="PTHR46535">
    <property type="entry name" value="NEDD4-BINDING PROTEIN 2"/>
    <property type="match status" value="1"/>
</dbReference>
<dbReference type="GO" id="GO:0043130">
    <property type="term" value="F:ubiquitin binding"/>
    <property type="evidence" value="ECO:0007669"/>
    <property type="project" value="InterPro"/>
</dbReference>
<dbReference type="SMART" id="SM01162">
    <property type="entry name" value="DUF1771"/>
    <property type="match status" value="1"/>
</dbReference>
<evidence type="ECO:0000256" key="1">
    <source>
        <dbReference type="SAM" id="MobiDB-lite"/>
    </source>
</evidence>
<evidence type="ECO:0000313" key="4">
    <source>
        <dbReference type="Proteomes" id="UP000515156"/>
    </source>
</evidence>
<keyword evidence="4" id="KW-1185">Reference proteome</keyword>
<name>A0A6P7X9C7_9AMPH</name>
<dbReference type="CTD" id="55728"/>
<dbReference type="Gene3D" id="3.30.1370.110">
    <property type="match status" value="1"/>
</dbReference>
<dbReference type="Pfam" id="PF25125">
    <property type="entry name" value="DUF7817"/>
    <property type="match status" value="1"/>
</dbReference>
<dbReference type="Pfam" id="PF25126">
    <property type="entry name" value="DUF7818"/>
    <property type="match status" value="1"/>
</dbReference>
<accession>A0A6P7X9C7</accession>
<dbReference type="Gene3D" id="3.40.50.300">
    <property type="entry name" value="P-loop containing nucleotide triphosphate hydrolases"/>
    <property type="match status" value="1"/>
</dbReference>
<dbReference type="InterPro" id="IPR056719">
    <property type="entry name" value="DUF7817"/>
</dbReference>
<feature type="region of interest" description="Disordered" evidence="1">
    <location>
        <begin position="885"/>
        <end position="905"/>
    </location>
</feature>
<dbReference type="GO" id="GO:0005634">
    <property type="term" value="C:nucleus"/>
    <property type="evidence" value="ECO:0007669"/>
    <property type="project" value="TreeGrafter"/>
</dbReference>
<reference evidence="5" key="1">
    <citation type="submission" date="2025-08" db="UniProtKB">
        <authorList>
            <consortium name="RefSeq"/>
        </authorList>
    </citation>
    <scope>IDENTIFICATION</scope>
</reference>
<feature type="region of interest" description="Disordered" evidence="1">
    <location>
        <begin position="300"/>
        <end position="323"/>
    </location>
</feature>
<dbReference type="InterPro" id="IPR056720">
    <property type="entry name" value="DUF7818"/>
</dbReference>
<dbReference type="InterPro" id="IPR036063">
    <property type="entry name" value="Smr_dom_sf"/>
</dbReference>
<dbReference type="InterPro" id="IPR056718">
    <property type="entry name" value="DUF7816"/>
</dbReference>
<dbReference type="Pfam" id="PF25124">
    <property type="entry name" value="DUF7816"/>
    <property type="match status" value="1"/>
</dbReference>
<dbReference type="InterPro" id="IPR009060">
    <property type="entry name" value="UBA-like_sf"/>
</dbReference>
<dbReference type="CDD" id="cd14365">
    <property type="entry name" value="CUE_N4BP2"/>
    <property type="match status" value="1"/>
</dbReference>
<dbReference type="SMART" id="SM00463">
    <property type="entry name" value="SMR"/>
    <property type="match status" value="1"/>
</dbReference>
<dbReference type="FunCoup" id="A0A6P7X9C7">
    <property type="interactions" value="1222"/>
</dbReference>
<feature type="compositionally biased region" description="Polar residues" evidence="1">
    <location>
        <begin position="308"/>
        <end position="323"/>
    </location>
</feature>
<dbReference type="InterPro" id="IPR002625">
    <property type="entry name" value="Smr_dom"/>
</dbReference>
<dbReference type="PANTHER" id="PTHR46535:SF1">
    <property type="entry name" value="NEDD4-BINDING PROTEIN 2"/>
    <property type="match status" value="1"/>
</dbReference>
<evidence type="ECO:0000259" key="2">
    <source>
        <dbReference type="PROSITE" id="PS50828"/>
    </source>
</evidence>
<dbReference type="PROSITE" id="PS50828">
    <property type="entry name" value="SMR"/>
    <property type="match status" value="1"/>
</dbReference>
<dbReference type="PROSITE" id="PS51140">
    <property type="entry name" value="CUE"/>
    <property type="match status" value="1"/>
</dbReference>